<protein>
    <recommendedName>
        <fullName evidence="3">phosphogluconate dehydrogenase (NADP(+)-dependent, decarboxylating)</fullName>
        <ecNumber evidence="3">1.1.1.44</ecNumber>
    </recommendedName>
</protein>
<feature type="transmembrane region" description="Helical" evidence="7">
    <location>
        <begin position="20"/>
        <end position="38"/>
    </location>
</feature>
<comment type="pathway">
    <text evidence="1">Carbohydrate degradation; pentose phosphate pathway; D-ribulose 5-phosphate from D-glucose 6-phosphate (oxidative stage): step 3/3.</text>
</comment>
<keyword evidence="7" id="KW-1133">Transmembrane helix</keyword>
<evidence type="ECO:0000256" key="3">
    <source>
        <dbReference type="ARBA" id="ARBA00013011"/>
    </source>
</evidence>
<dbReference type="PRINTS" id="PR00076">
    <property type="entry name" value="6PGDHDRGNASE"/>
</dbReference>
<feature type="transmembrane region" description="Helical" evidence="7">
    <location>
        <begin position="58"/>
        <end position="78"/>
    </location>
</feature>
<dbReference type="InterPro" id="IPR008927">
    <property type="entry name" value="6-PGluconate_DH-like_C_sf"/>
</dbReference>
<comment type="similarity">
    <text evidence="2">Belongs to the 6-phosphogluconate dehydrogenase family.</text>
</comment>
<dbReference type="SUPFAM" id="SSF48179">
    <property type="entry name" value="6-phosphogluconate dehydrogenase C-terminal domain-like"/>
    <property type="match status" value="1"/>
</dbReference>
<dbReference type="GO" id="GO:0006098">
    <property type="term" value="P:pentose-phosphate shunt"/>
    <property type="evidence" value="ECO:0007669"/>
    <property type="project" value="UniProtKB-UniPathway"/>
</dbReference>
<keyword evidence="5" id="KW-0311">Gluconate utilization</keyword>
<dbReference type="InterPro" id="IPR006183">
    <property type="entry name" value="Pgluconate_DH"/>
</dbReference>
<keyword evidence="7" id="KW-0472">Membrane</keyword>
<evidence type="ECO:0000256" key="4">
    <source>
        <dbReference type="ARBA" id="ARBA00023002"/>
    </source>
</evidence>
<keyword evidence="4" id="KW-0560">Oxidoreductase</keyword>
<keyword evidence="7" id="KW-0812">Transmembrane</keyword>
<evidence type="ECO:0000256" key="5">
    <source>
        <dbReference type="ARBA" id="ARBA00023064"/>
    </source>
</evidence>
<proteinExistence type="inferred from homology"/>
<feature type="domain" description="6-phosphogluconate dehydrogenase C-terminal" evidence="8">
    <location>
        <begin position="238"/>
        <end position="560"/>
    </location>
</feature>
<dbReference type="InterPro" id="IPR006114">
    <property type="entry name" value="6PGDH_C"/>
</dbReference>
<reference evidence="9" key="1">
    <citation type="journal article" date="2020" name="Stud. Mycol.">
        <title>101 Dothideomycetes genomes: a test case for predicting lifestyles and emergence of pathogens.</title>
        <authorList>
            <person name="Haridas S."/>
            <person name="Albert R."/>
            <person name="Binder M."/>
            <person name="Bloem J."/>
            <person name="Labutti K."/>
            <person name="Salamov A."/>
            <person name="Andreopoulos B."/>
            <person name="Baker S."/>
            <person name="Barry K."/>
            <person name="Bills G."/>
            <person name="Bluhm B."/>
            <person name="Cannon C."/>
            <person name="Castanera R."/>
            <person name="Culley D."/>
            <person name="Daum C."/>
            <person name="Ezra D."/>
            <person name="Gonzalez J."/>
            <person name="Henrissat B."/>
            <person name="Kuo A."/>
            <person name="Liang C."/>
            <person name="Lipzen A."/>
            <person name="Lutzoni F."/>
            <person name="Magnuson J."/>
            <person name="Mondo S."/>
            <person name="Nolan M."/>
            <person name="Ohm R."/>
            <person name="Pangilinan J."/>
            <person name="Park H.-J."/>
            <person name="Ramirez L."/>
            <person name="Alfaro M."/>
            <person name="Sun H."/>
            <person name="Tritt A."/>
            <person name="Yoshinaga Y."/>
            <person name="Zwiers L.-H."/>
            <person name="Turgeon B."/>
            <person name="Goodwin S."/>
            <person name="Spatafora J."/>
            <person name="Crous P."/>
            <person name="Grigoriev I."/>
        </authorList>
    </citation>
    <scope>NUCLEOTIDE SEQUENCE</scope>
    <source>
        <strain evidence="9">CBS 675.92</strain>
    </source>
</reference>
<evidence type="ECO:0000256" key="2">
    <source>
        <dbReference type="ARBA" id="ARBA00008419"/>
    </source>
</evidence>
<dbReference type="FunFam" id="3.40.50.720:FF:000634">
    <property type="entry name" value="6-phosphogluconate dehydrogenase, decarboxylating"/>
    <property type="match status" value="1"/>
</dbReference>
<dbReference type="GO" id="GO:0004616">
    <property type="term" value="F:phosphogluconate dehydrogenase (decarboxylating) activity"/>
    <property type="evidence" value="ECO:0007669"/>
    <property type="project" value="UniProtKB-EC"/>
</dbReference>
<dbReference type="SUPFAM" id="SSF51735">
    <property type="entry name" value="NAD(P)-binding Rossmann-fold domains"/>
    <property type="match status" value="1"/>
</dbReference>
<dbReference type="AlphaFoldDB" id="A0A6A5TTS3"/>
<dbReference type="Gene3D" id="1.10.1040.10">
    <property type="entry name" value="N-(1-d-carboxylethyl)-l-norvaline Dehydrogenase, domain 2"/>
    <property type="match status" value="1"/>
</dbReference>
<keyword evidence="6" id="KW-0570">Pentose shunt</keyword>
<dbReference type="InterPro" id="IPR013328">
    <property type="entry name" value="6PGD_dom2"/>
</dbReference>
<dbReference type="UniPathway" id="UPA00115">
    <property type="reaction ID" value="UER00410"/>
</dbReference>
<evidence type="ECO:0000259" key="8">
    <source>
        <dbReference type="SMART" id="SM01350"/>
    </source>
</evidence>
<dbReference type="Pfam" id="PF00393">
    <property type="entry name" value="6PGD"/>
    <property type="match status" value="1"/>
</dbReference>
<accession>A0A6A5TTS3</accession>
<evidence type="ECO:0000256" key="7">
    <source>
        <dbReference type="SAM" id="Phobius"/>
    </source>
</evidence>
<dbReference type="GO" id="GO:0019521">
    <property type="term" value="P:D-gluconate metabolic process"/>
    <property type="evidence" value="ECO:0007669"/>
    <property type="project" value="UniProtKB-KW"/>
</dbReference>
<evidence type="ECO:0000256" key="1">
    <source>
        <dbReference type="ARBA" id="ARBA00004874"/>
    </source>
</evidence>
<dbReference type="Gene3D" id="3.40.50.720">
    <property type="entry name" value="NAD(P)-binding Rossmann-like Domain"/>
    <property type="match status" value="1"/>
</dbReference>
<name>A0A6A5TTS3_9PLEO</name>
<evidence type="ECO:0000256" key="6">
    <source>
        <dbReference type="ARBA" id="ARBA00023126"/>
    </source>
</evidence>
<dbReference type="SMART" id="SM01350">
    <property type="entry name" value="6PGD"/>
    <property type="match status" value="1"/>
</dbReference>
<dbReference type="EC" id="1.1.1.44" evidence="3"/>
<dbReference type="InterPro" id="IPR036291">
    <property type="entry name" value="NAD(P)-bd_dom_sf"/>
</dbReference>
<dbReference type="Pfam" id="PF03446">
    <property type="entry name" value="NAD_binding_2"/>
    <property type="match status" value="1"/>
</dbReference>
<dbReference type="PANTHER" id="PTHR11811">
    <property type="entry name" value="6-PHOSPHOGLUCONATE DEHYDROGENASE"/>
    <property type="match status" value="1"/>
</dbReference>
<keyword evidence="10" id="KW-1185">Reference proteome</keyword>
<organism evidence="9 10">
    <name type="scientific">Byssothecium circinans</name>
    <dbReference type="NCBI Taxonomy" id="147558"/>
    <lineage>
        <taxon>Eukaryota</taxon>
        <taxon>Fungi</taxon>
        <taxon>Dikarya</taxon>
        <taxon>Ascomycota</taxon>
        <taxon>Pezizomycotina</taxon>
        <taxon>Dothideomycetes</taxon>
        <taxon>Pleosporomycetidae</taxon>
        <taxon>Pleosporales</taxon>
        <taxon>Massarineae</taxon>
        <taxon>Massarinaceae</taxon>
        <taxon>Byssothecium</taxon>
    </lineage>
</organism>
<sequence length="576" mass="63158">MFLNFLDNWVQYQDPSLPHFSGLAYLYFACILSSFLIASDSLGTVKKKGVRFAEMPEFTTIAMMGCGSMGGGMALLFAENGIHVSLSDPVEEAMDAIIDKAEKAGYHGKTKKFKDYKALCSSLSEPRLIVFSLPHGNVGDKVLEGLMPHLSRNDVILDCGNEHFDNTERRQQKCKDTGIRYIGCGVSGGYQAARAGPSMCPGGEKSALEDVLPLLQKVAAKDKDGKPCVGILGKGGSGHYVKMIHNGIEHGMMSAISESWGLMRKLGLRYQEIGDVFAKWNESGELKGTFLISIGADLSNKREPSSSNGKADSDSNHPLVISEVLDKVVQDITGEEGTGIWSNTEAIEHHIPAFTLNISHAFRLASAYRGDREEANKVLDGGFPPQTLNVPDKNAFIEDLRKATYAACLASYTQGLNVIAAADKAHGWRIDYSQVWQIWRAGCIIQADYVSDAILAPILKSPNADPSNMNLNHNPRATKDINNCYPSLRKIVAKAIETDQVVPALSASLEYFKVVSGTDLPTSFYEAELDYFGSHMFDKKGETDKEVKKPMEGKHHFEWKPAKSQKEIYGKVGEKL</sequence>
<evidence type="ECO:0000313" key="10">
    <source>
        <dbReference type="Proteomes" id="UP000800035"/>
    </source>
</evidence>
<dbReference type="EMBL" id="ML976996">
    <property type="protein sequence ID" value="KAF1955072.1"/>
    <property type="molecule type" value="Genomic_DNA"/>
</dbReference>
<gene>
    <name evidence="9" type="ORF">CC80DRAFT_493413</name>
</gene>
<dbReference type="OrthoDB" id="434986at2759"/>
<dbReference type="InterPro" id="IPR006115">
    <property type="entry name" value="6PGDH_NADP-bd"/>
</dbReference>
<dbReference type="GO" id="GO:0050661">
    <property type="term" value="F:NADP binding"/>
    <property type="evidence" value="ECO:0007669"/>
    <property type="project" value="InterPro"/>
</dbReference>
<evidence type="ECO:0000313" key="9">
    <source>
        <dbReference type="EMBL" id="KAF1955072.1"/>
    </source>
</evidence>
<dbReference type="Proteomes" id="UP000800035">
    <property type="component" value="Unassembled WGS sequence"/>
</dbReference>